<proteinExistence type="predicted"/>
<dbReference type="Gene3D" id="1.10.287.110">
    <property type="entry name" value="DnaJ domain"/>
    <property type="match status" value="1"/>
</dbReference>
<dbReference type="EMBL" id="AYLO01000100">
    <property type="protein sequence ID" value="ESS71370.1"/>
    <property type="molecule type" value="Genomic_DNA"/>
</dbReference>
<name>V5BDJ3_9GAMM</name>
<evidence type="ECO:0000313" key="5">
    <source>
        <dbReference type="Proteomes" id="UP000017842"/>
    </source>
</evidence>
<dbReference type="InterPro" id="IPR036869">
    <property type="entry name" value="J_dom_sf"/>
</dbReference>
<evidence type="ECO:0000313" key="4">
    <source>
        <dbReference type="EMBL" id="ESS71370.1"/>
    </source>
</evidence>
<evidence type="ECO:0000256" key="1">
    <source>
        <dbReference type="ARBA" id="ARBA00023186"/>
    </source>
</evidence>
<dbReference type="eggNOG" id="COG0484">
    <property type="taxonomic scope" value="Bacteria"/>
</dbReference>
<dbReference type="PANTHER" id="PTHR44825">
    <property type="match status" value="1"/>
</dbReference>
<dbReference type="PANTHER" id="PTHR44825:SF1">
    <property type="entry name" value="DNAJ HOMOLOG SUBFAMILY C MEMBER 4"/>
    <property type="match status" value="1"/>
</dbReference>
<feature type="compositionally biased region" description="Polar residues" evidence="2">
    <location>
        <begin position="87"/>
        <end position="101"/>
    </location>
</feature>
<dbReference type="Pfam" id="PF00226">
    <property type="entry name" value="DnaJ"/>
    <property type="match status" value="1"/>
</dbReference>
<dbReference type="EC" id="2.7.7.2" evidence="4"/>
<reference evidence="4 5" key="1">
    <citation type="journal article" date="2013" name="Genome Announc.">
        <title>Draft Genome Sequence of the Methanotrophic Gammaproteobacterium Methyloglobulus morosus DSM 22980 Strain KoM1.</title>
        <authorList>
            <person name="Poehlein A."/>
            <person name="Deutzmann J.S."/>
            <person name="Daniel R."/>
            <person name="Simeonova D.D."/>
        </authorList>
    </citation>
    <scope>NUCLEOTIDE SEQUENCE [LARGE SCALE GENOMIC DNA]</scope>
    <source>
        <strain evidence="4 5">KoM1</strain>
    </source>
</reference>
<keyword evidence="4" id="KW-0808">Transferase</keyword>
<dbReference type="GO" id="GO:0008531">
    <property type="term" value="F:riboflavin kinase activity"/>
    <property type="evidence" value="ECO:0007669"/>
    <property type="project" value="UniProtKB-EC"/>
</dbReference>
<dbReference type="OrthoDB" id="9779889at2"/>
<comment type="caution">
    <text evidence="4">The sequence shown here is derived from an EMBL/GenBank/DDBJ whole genome shotgun (WGS) entry which is preliminary data.</text>
</comment>
<dbReference type="PROSITE" id="PS50076">
    <property type="entry name" value="DNAJ_2"/>
    <property type="match status" value="1"/>
</dbReference>
<evidence type="ECO:0000256" key="2">
    <source>
        <dbReference type="SAM" id="MobiDB-lite"/>
    </source>
</evidence>
<dbReference type="InterPro" id="IPR001623">
    <property type="entry name" value="DnaJ_domain"/>
</dbReference>
<protein>
    <submittedName>
        <fullName evidence="4">Riboflavin biosynthesis protein RibF</fullName>
        <ecNumber evidence="4">2.7.1.26</ecNumber>
        <ecNumber evidence="4">2.7.7.2</ecNumber>
    </submittedName>
</protein>
<keyword evidence="4" id="KW-0548">Nucleotidyltransferase</keyword>
<dbReference type="RefSeq" id="WP_023495541.1">
    <property type="nucleotide sequence ID" value="NZ_AYLO01000100.1"/>
</dbReference>
<organism evidence="4 5">
    <name type="scientific">Methyloglobulus morosus KoM1</name>
    <dbReference type="NCBI Taxonomy" id="1116472"/>
    <lineage>
        <taxon>Bacteria</taxon>
        <taxon>Pseudomonadati</taxon>
        <taxon>Pseudomonadota</taxon>
        <taxon>Gammaproteobacteria</taxon>
        <taxon>Methylococcales</taxon>
        <taxon>Methylococcaceae</taxon>
        <taxon>Methyloglobulus</taxon>
    </lineage>
</organism>
<dbReference type="SMART" id="SM00271">
    <property type="entry name" value="DnaJ"/>
    <property type="match status" value="1"/>
</dbReference>
<dbReference type="EC" id="2.7.1.26" evidence="4"/>
<dbReference type="InterPro" id="IPR052763">
    <property type="entry name" value="DnaJ_C4"/>
</dbReference>
<keyword evidence="5" id="KW-1185">Reference proteome</keyword>
<evidence type="ECO:0000259" key="3">
    <source>
        <dbReference type="PROSITE" id="PS50076"/>
    </source>
</evidence>
<dbReference type="AlphaFoldDB" id="V5BDJ3"/>
<dbReference type="SUPFAM" id="SSF46565">
    <property type="entry name" value="Chaperone J-domain"/>
    <property type="match status" value="1"/>
</dbReference>
<dbReference type="STRING" id="1116472.MGMO_105c00220"/>
<keyword evidence="1" id="KW-0143">Chaperone</keyword>
<feature type="region of interest" description="Disordered" evidence="2">
    <location>
        <begin position="79"/>
        <end position="111"/>
    </location>
</feature>
<sequence length="251" mass="27996">MNNRRNFYRILHVQPEAPLEVIKASYRSLMTKLKLHPDLGGDHESAVLINQAYAVLSDPQRRRQYDEILNARKNQGRSHFTGEFHTHSTGWTRTRNPSGYPNTGDDDQPPSSTTYRCLFCRGRLISQGNKHCIHCGSPLSLAQHIPNDRLGELIGRRTTPRITKAGTIIIYPSWPHPGYPARLRDLSTSGVSLLTAYGARVGQILKFDSNNLKAVARVVSVRANGSTFSVHASFLTAEFVSKSGLFVTEKA</sequence>
<dbReference type="GO" id="GO:0003919">
    <property type="term" value="F:FMN adenylyltransferase activity"/>
    <property type="evidence" value="ECO:0007669"/>
    <property type="project" value="UniProtKB-EC"/>
</dbReference>
<gene>
    <name evidence="4" type="primary">ribF</name>
    <name evidence="4" type="ORF">MGMO_105c00220</name>
</gene>
<dbReference type="Proteomes" id="UP000017842">
    <property type="component" value="Unassembled WGS sequence"/>
</dbReference>
<accession>V5BDJ3</accession>
<feature type="domain" description="J" evidence="3">
    <location>
        <begin position="6"/>
        <end position="69"/>
    </location>
</feature>
<dbReference type="CDD" id="cd06257">
    <property type="entry name" value="DnaJ"/>
    <property type="match status" value="1"/>
</dbReference>